<evidence type="ECO:0000313" key="3">
    <source>
        <dbReference type="Proteomes" id="UP000323632"/>
    </source>
</evidence>
<comment type="caution">
    <text evidence="2">The sequence shown here is derived from an EMBL/GenBank/DDBJ whole genome shotgun (WGS) entry which is preliminary data.</text>
</comment>
<protein>
    <recommendedName>
        <fullName evidence="1">DUF6965 domain-containing protein</fullName>
    </recommendedName>
</protein>
<proteinExistence type="predicted"/>
<name>A0A5M6CBU5_9BACT</name>
<accession>A0A5M6CBU5</accession>
<sequence length="88" mass="10121">MQKQVPQNPEVISEVARLKEFFETTPILIKEWREGCMVVKDIPKFIQLELNAAATFNPQHPFNPPLKRLLLLEQAVRNQITAPKQSIA</sequence>
<dbReference type="Proteomes" id="UP000323632">
    <property type="component" value="Unassembled WGS sequence"/>
</dbReference>
<keyword evidence="3" id="KW-1185">Reference proteome</keyword>
<dbReference type="EMBL" id="VWSH01000004">
    <property type="protein sequence ID" value="KAA5532624.1"/>
    <property type="molecule type" value="Genomic_DNA"/>
</dbReference>
<dbReference type="Pfam" id="PF22292">
    <property type="entry name" value="DUF6965"/>
    <property type="match status" value="1"/>
</dbReference>
<dbReference type="RefSeq" id="WP_150034152.1">
    <property type="nucleotide sequence ID" value="NZ_VWSH01000004.1"/>
</dbReference>
<evidence type="ECO:0000259" key="1">
    <source>
        <dbReference type="Pfam" id="PF22292"/>
    </source>
</evidence>
<gene>
    <name evidence="2" type="ORF">F0919_17740</name>
</gene>
<organism evidence="2 3">
    <name type="scientific">Taibaiella lutea</name>
    <dbReference type="NCBI Taxonomy" id="2608001"/>
    <lineage>
        <taxon>Bacteria</taxon>
        <taxon>Pseudomonadati</taxon>
        <taxon>Bacteroidota</taxon>
        <taxon>Chitinophagia</taxon>
        <taxon>Chitinophagales</taxon>
        <taxon>Chitinophagaceae</taxon>
        <taxon>Taibaiella</taxon>
    </lineage>
</organism>
<dbReference type="AlphaFoldDB" id="A0A5M6CBU5"/>
<evidence type="ECO:0000313" key="2">
    <source>
        <dbReference type="EMBL" id="KAA5532624.1"/>
    </source>
</evidence>
<dbReference type="InterPro" id="IPR054238">
    <property type="entry name" value="DUF6965"/>
</dbReference>
<feature type="domain" description="DUF6965" evidence="1">
    <location>
        <begin position="14"/>
        <end position="77"/>
    </location>
</feature>
<reference evidence="2 3" key="1">
    <citation type="submission" date="2019-09" db="EMBL/GenBank/DDBJ databases">
        <title>Genome sequence and assembly of Taibaiella sp.</title>
        <authorList>
            <person name="Chhetri G."/>
        </authorList>
    </citation>
    <scope>NUCLEOTIDE SEQUENCE [LARGE SCALE GENOMIC DNA]</scope>
    <source>
        <strain evidence="2 3">KVB11</strain>
    </source>
</reference>